<keyword evidence="3" id="KW-1185">Reference proteome</keyword>
<dbReference type="AlphaFoldDB" id="A0A0B7MUI1"/>
<dbReference type="EMBL" id="LN720399">
    <property type="protein sequence ID" value="CEP08807.1"/>
    <property type="molecule type" value="Genomic_DNA"/>
</dbReference>
<evidence type="ECO:0000256" key="1">
    <source>
        <dbReference type="SAM" id="MobiDB-lite"/>
    </source>
</evidence>
<gene>
    <name evidence="2" type="primary">PARPA_02196.1 scaffold 3493</name>
</gene>
<evidence type="ECO:0000313" key="2">
    <source>
        <dbReference type="EMBL" id="CEP08807.1"/>
    </source>
</evidence>
<protein>
    <submittedName>
        <fullName evidence="2">Uncharacterized protein</fullName>
    </submittedName>
</protein>
<accession>A0A0B7MUI1</accession>
<proteinExistence type="predicted"/>
<sequence>MIDLAHHSPVTARDPNLDEPSALDYDGDTSSFLPTRVLIDVFHLIDIIPINLNHGMSTEFSRRLRDVLFANNSDNETMIRSYLDGLPDEDLNKMTFDQLMKKRPDWGLKRVRKHVRQPVKIATTVEALFNTYQDSNCVITGLPLFDKRCKKVASYDLETIKKGRIHLVFLGIIYVYR</sequence>
<feature type="region of interest" description="Disordered" evidence="1">
    <location>
        <begin position="1"/>
        <end position="21"/>
    </location>
</feature>
<evidence type="ECO:0000313" key="3">
    <source>
        <dbReference type="Proteomes" id="UP000054107"/>
    </source>
</evidence>
<dbReference type="Proteomes" id="UP000054107">
    <property type="component" value="Unassembled WGS sequence"/>
</dbReference>
<dbReference type="OrthoDB" id="2267587at2759"/>
<organism evidence="2 3">
    <name type="scientific">Parasitella parasitica</name>
    <dbReference type="NCBI Taxonomy" id="35722"/>
    <lineage>
        <taxon>Eukaryota</taxon>
        <taxon>Fungi</taxon>
        <taxon>Fungi incertae sedis</taxon>
        <taxon>Mucoromycota</taxon>
        <taxon>Mucoromycotina</taxon>
        <taxon>Mucoromycetes</taxon>
        <taxon>Mucorales</taxon>
        <taxon>Mucorineae</taxon>
        <taxon>Mucoraceae</taxon>
        <taxon>Parasitella</taxon>
    </lineage>
</organism>
<name>A0A0B7MUI1_9FUNG</name>
<reference evidence="2 3" key="1">
    <citation type="submission" date="2014-09" db="EMBL/GenBank/DDBJ databases">
        <authorList>
            <person name="Ellenberger Sabrina"/>
        </authorList>
    </citation>
    <scope>NUCLEOTIDE SEQUENCE [LARGE SCALE GENOMIC DNA]</scope>
    <source>
        <strain evidence="2 3">CBS 412.66</strain>
    </source>
</reference>